<evidence type="ECO:0000313" key="2">
    <source>
        <dbReference type="EMBL" id="MBB5803937.1"/>
    </source>
</evidence>
<dbReference type="EMBL" id="JACHMO010000001">
    <property type="protein sequence ID" value="MBB5803937.1"/>
    <property type="molecule type" value="Genomic_DNA"/>
</dbReference>
<dbReference type="AlphaFoldDB" id="A0A7W9M1K8"/>
<gene>
    <name evidence="2" type="ORF">F4560_003705</name>
</gene>
<organism evidence="2 3">
    <name type="scientific">Saccharothrix ecbatanensis</name>
    <dbReference type="NCBI Taxonomy" id="1105145"/>
    <lineage>
        <taxon>Bacteria</taxon>
        <taxon>Bacillati</taxon>
        <taxon>Actinomycetota</taxon>
        <taxon>Actinomycetes</taxon>
        <taxon>Pseudonocardiales</taxon>
        <taxon>Pseudonocardiaceae</taxon>
        <taxon>Saccharothrix</taxon>
    </lineage>
</organism>
<name>A0A7W9M1K8_9PSEU</name>
<sequence>MIFTIVSGGFLLLITVSVLSSPDRVISWPGVVFALLFFSSVMTVTWRSARAGVHLGPRGVLLYHAVRRAEVVPWDQVVRFEARPLVLSHVPNEGATIYLVGPQGELHETPIKRSVGASWDKAAYSWRLEVVLPEAWFSAAVDHLNEAVRPFAGHR</sequence>
<reference evidence="2 3" key="1">
    <citation type="submission" date="2020-08" db="EMBL/GenBank/DDBJ databases">
        <title>Sequencing the genomes of 1000 actinobacteria strains.</title>
        <authorList>
            <person name="Klenk H.-P."/>
        </authorList>
    </citation>
    <scope>NUCLEOTIDE SEQUENCE [LARGE SCALE GENOMIC DNA]</scope>
    <source>
        <strain evidence="2 3">DSM 45486</strain>
    </source>
</reference>
<keyword evidence="3" id="KW-1185">Reference proteome</keyword>
<dbReference type="Proteomes" id="UP000552097">
    <property type="component" value="Unassembled WGS sequence"/>
</dbReference>
<evidence type="ECO:0000313" key="3">
    <source>
        <dbReference type="Proteomes" id="UP000552097"/>
    </source>
</evidence>
<feature type="transmembrane region" description="Helical" evidence="1">
    <location>
        <begin position="30"/>
        <end position="49"/>
    </location>
</feature>
<comment type="caution">
    <text evidence="2">The sequence shown here is derived from an EMBL/GenBank/DDBJ whole genome shotgun (WGS) entry which is preliminary data.</text>
</comment>
<keyword evidence="1" id="KW-1133">Transmembrane helix</keyword>
<keyword evidence="1" id="KW-0472">Membrane</keyword>
<accession>A0A7W9M1K8</accession>
<protein>
    <recommendedName>
        <fullName evidence="4">PH (Pleckstrin Homology) domain-containing protein</fullName>
    </recommendedName>
</protein>
<evidence type="ECO:0008006" key="4">
    <source>
        <dbReference type="Google" id="ProtNLM"/>
    </source>
</evidence>
<evidence type="ECO:0000256" key="1">
    <source>
        <dbReference type="SAM" id="Phobius"/>
    </source>
</evidence>
<keyword evidence="1" id="KW-0812">Transmembrane</keyword>
<dbReference type="RefSeq" id="WP_184921519.1">
    <property type="nucleotide sequence ID" value="NZ_JACHMO010000001.1"/>
</dbReference>
<proteinExistence type="predicted"/>